<sequence>MPSAQTAKVTAAADPIDPAASRNLDAIRTALGGSQDLIAKEMTLPGDLRTALVYIDGLSDNRLIHSTIVEPMQRLKQLPEWPGAAPGTDPLKLLREDVLSAGDIRPLSDMQNLYDGLLSGNVILLLDGCREALRIGIPYWEDRSVSEPISQPVIRGPMEAFTENIRTNTALIRRKIKDPRLWLESMQIGTVTKTNVGIMYVQGLAPDKVTAEVRRRLSAIRIDGVLEGGNIEEFIQDRTQTPFATVFNSERPDAIAAGLLEGRVAILVDGTPFVLLVPALFTQFFQSAEDYAQRADIGSLLRILRFLCLFIALLAPAFYVAITTFHQEMLPTSLLINLAAQREGVPFPAFIEALMMEITYEILREAGVRMPRPVGQAISIVGTLVIGQAAVEAGIVSAAMVIIVSITAISSFVIPNVSMSISVRMIRFLLMGLAASFGLYGIMIGILTLVLHLCSLHSFGVPYMSPIAPFELDEQKDTLFRIAMPRMRGRPRALAPGNVKRQRRAKR</sequence>
<feature type="transmembrane region" description="Helical" evidence="3">
    <location>
        <begin position="303"/>
        <end position="325"/>
    </location>
</feature>
<dbReference type="Proteomes" id="UP000547209">
    <property type="component" value="Unassembled WGS sequence"/>
</dbReference>
<accession>A0A7X0RXB0</accession>
<evidence type="ECO:0000256" key="2">
    <source>
        <dbReference type="ARBA" id="ARBA00023136"/>
    </source>
</evidence>
<gene>
    <name evidence="4" type="ORF">H7C19_32500</name>
</gene>
<name>A0A7X0RXB0_9BACL</name>
<keyword evidence="3" id="KW-0812">Transmembrane</keyword>
<dbReference type="InterPro" id="IPR004995">
    <property type="entry name" value="Spore_Ger"/>
</dbReference>
<dbReference type="AlphaFoldDB" id="A0A7X0RXB0"/>
<dbReference type="InterPro" id="IPR050768">
    <property type="entry name" value="UPF0353/GerABKA_families"/>
</dbReference>
<dbReference type="GO" id="GO:0016020">
    <property type="term" value="C:membrane"/>
    <property type="evidence" value="ECO:0007669"/>
    <property type="project" value="InterPro"/>
</dbReference>
<reference evidence="4 5" key="1">
    <citation type="submission" date="2020-08" db="EMBL/GenBank/DDBJ databases">
        <title>Cohnella phylogeny.</title>
        <authorList>
            <person name="Dunlap C."/>
        </authorList>
    </citation>
    <scope>NUCLEOTIDE SEQUENCE [LARGE SCALE GENOMIC DNA]</scope>
    <source>
        <strain evidence="4 5">DSM 28246</strain>
    </source>
</reference>
<evidence type="ECO:0000313" key="5">
    <source>
        <dbReference type="Proteomes" id="UP000547209"/>
    </source>
</evidence>
<evidence type="ECO:0000256" key="3">
    <source>
        <dbReference type="SAM" id="Phobius"/>
    </source>
</evidence>
<keyword evidence="2 3" id="KW-0472">Membrane</keyword>
<feature type="transmembrane region" description="Helical" evidence="3">
    <location>
        <begin position="429"/>
        <end position="453"/>
    </location>
</feature>
<dbReference type="Pfam" id="PF03323">
    <property type="entry name" value="GerA"/>
    <property type="match status" value="1"/>
</dbReference>
<dbReference type="GO" id="GO:0009847">
    <property type="term" value="P:spore germination"/>
    <property type="evidence" value="ECO:0007669"/>
    <property type="project" value="InterPro"/>
</dbReference>
<proteinExistence type="inferred from homology"/>
<keyword evidence="3" id="KW-1133">Transmembrane helix</keyword>
<protein>
    <submittedName>
        <fullName evidence="4">Spore germination protein</fullName>
    </submittedName>
</protein>
<dbReference type="EMBL" id="JACJVP010000074">
    <property type="protein sequence ID" value="MBB6675389.1"/>
    <property type="molecule type" value="Genomic_DNA"/>
</dbReference>
<comment type="similarity">
    <text evidence="1">Belongs to the GerABKA family.</text>
</comment>
<evidence type="ECO:0000313" key="4">
    <source>
        <dbReference type="EMBL" id="MBB6675389.1"/>
    </source>
</evidence>
<evidence type="ECO:0000256" key="1">
    <source>
        <dbReference type="ARBA" id="ARBA00005278"/>
    </source>
</evidence>
<dbReference type="RefSeq" id="WP_185673245.1">
    <property type="nucleotide sequence ID" value="NZ_JACJVP010000074.1"/>
</dbReference>
<dbReference type="PIRSF" id="PIRSF005690">
    <property type="entry name" value="GerBA"/>
    <property type="match status" value="1"/>
</dbReference>
<comment type="caution">
    <text evidence="4">The sequence shown here is derived from an EMBL/GenBank/DDBJ whole genome shotgun (WGS) entry which is preliminary data.</text>
</comment>
<feature type="transmembrane region" description="Helical" evidence="3">
    <location>
        <begin position="397"/>
        <end position="417"/>
    </location>
</feature>
<keyword evidence="5" id="KW-1185">Reference proteome</keyword>
<organism evidence="4 5">
    <name type="scientific">Cohnella nanjingensis</name>
    <dbReference type="NCBI Taxonomy" id="1387779"/>
    <lineage>
        <taxon>Bacteria</taxon>
        <taxon>Bacillati</taxon>
        <taxon>Bacillota</taxon>
        <taxon>Bacilli</taxon>
        <taxon>Bacillales</taxon>
        <taxon>Paenibacillaceae</taxon>
        <taxon>Cohnella</taxon>
    </lineage>
</organism>
<dbReference type="PANTHER" id="PTHR22550">
    <property type="entry name" value="SPORE GERMINATION PROTEIN"/>
    <property type="match status" value="1"/>
</dbReference>
<dbReference type="PANTHER" id="PTHR22550:SF5">
    <property type="entry name" value="LEUCINE ZIPPER PROTEIN 4"/>
    <property type="match status" value="1"/>
</dbReference>